<dbReference type="Proteomes" id="UP000252249">
    <property type="component" value="Unassembled WGS sequence"/>
</dbReference>
<keyword evidence="1" id="KW-1133">Transmembrane helix</keyword>
<keyword evidence="1" id="KW-0812">Transmembrane</keyword>
<accession>A0A368P801</accession>
<evidence type="ECO:0000313" key="3">
    <source>
        <dbReference type="Proteomes" id="UP000252249"/>
    </source>
</evidence>
<dbReference type="Pfam" id="PF06170">
    <property type="entry name" value="DUF983"/>
    <property type="match status" value="1"/>
</dbReference>
<organism evidence="2 3">
    <name type="scientific">Oceanihabitans sediminis</name>
    <dbReference type="NCBI Taxonomy" id="1812012"/>
    <lineage>
        <taxon>Bacteria</taxon>
        <taxon>Pseudomonadati</taxon>
        <taxon>Bacteroidota</taxon>
        <taxon>Flavobacteriia</taxon>
        <taxon>Flavobacteriales</taxon>
        <taxon>Flavobacteriaceae</taxon>
        <taxon>Oceanihabitans</taxon>
    </lineage>
</organism>
<keyword evidence="1" id="KW-0472">Membrane</keyword>
<dbReference type="InterPro" id="IPR009325">
    <property type="entry name" value="DUF983"/>
</dbReference>
<gene>
    <name evidence="2" type="ORF">DU428_00625</name>
</gene>
<sequence>MFKKGSKIYSIVTGVCPKCHQESMYYHKNPYYLRHVINVKENCSKCGTQYRLEPSFFFGAMYVSYALGVAFAVAGFVVSYFVFDASIHAIFISIIATLTVFAPIILRWSRSIWVNIFIHYDKEIAEKVKQNKIEQV</sequence>
<reference evidence="2 3" key="1">
    <citation type="submission" date="2018-07" db="EMBL/GenBank/DDBJ databases">
        <title>Oceanihabitans testaceum sp. nov., isolated from marine sediment.</title>
        <authorList>
            <person name="Li C.-M."/>
        </authorList>
    </citation>
    <scope>NUCLEOTIDE SEQUENCE [LARGE SCALE GENOMIC DNA]</scope>
    <source>
        <strain evidence="2 3">S9-10</strain>
    </source>
</reference>
<protein>
    <submittedName>
        <fullName evidence="2">DUF983 domain-containing protein</fullName>
    </submittedName>
</protein>
<dbReference type="OrthoDB" id="9790326at2"/>
<dbReference type="RefSeq" id="WP_072348625.1">
    <property type="nucleotide sequence ID" value="NZ_JAWVXR010000001.1"/>
</dbReference>
<evidence type="ECO:0000256" key="1">
    <source>
        <dbReference type="SAM" id="Phobius"/>
    </source>
</evidence>
<name>A0A368P801_9FLAO</name>
<dbReference type="AlphaFoldDB" id="A0A368P801"/>
<proteinExistence type="predicted"/>
<keyword evidence="3" id="KW-1185">Reference proteome</keyword>
<dbReference type="EMBL" id="QPIG01000001">
    <property type="protein sequence ID" value="RCU57929.1"/>
    <property type="molecule type" value="Genomic_DNA"/>
</dbReference>
<feature type="transmembrane region" description="Helical" evidence="1">
    <location>
        <begin position="87"/>
        <end position="106"/>
    </location>
</feature>
<comment type="caution">
    <text evidence="2">The sequence shown here is derived from an EMBL/GenBank/DDBJ whole genome shotgun (WGS) entry which is preliminary data.</text>
</comment>
<feature type="transmembrane region" description="Helical" evidence="1">
    <location>
        <begin position="56"/>
        <end position="81"/>
    </location>
</feature>
<evidence type="ECO:0000313" key="2">
    <source>
        <dbReference type="EMBL" id="RCU57929.1"/>
    </source>
</evidence>